<dbReference type="Proteomes" id="UP000215433">
    <property type="component" value="Unassembled WGS sequence"/>
</dbReference>
<dbReference type="Pfam" id="PF12666">
    <property type="entry name" value="PrgI"/>
    <property type="match status" value="1"/>
</dbReference>
<evidence type="ECO:0000256" key="1">
    <source>
        <dbReference type="SAM" id="Phobius"/>
    </source>
</evidence>
<organism evidence="2 3">
    <name type="scientific">Bifidobacterium vansinderenii</name>
    <dbReference type="NCBI Taxonomy" id="1984871"/>
    <lineage>
        <taxon>Bacteria</taxon>
        <taxon>Bacillati</taxon>
        <taxon>Actinomycetota</taxon>
        <taxon>Actinomycetes</taxon>
        <taxon>Bifidobacteriales</taxon>
        <taxon>Bifidobacteriaceae</taxon>
        <taxon>Bifidobacterium</taxon>
    </lineage>
</organism>
<keyword evidence="1" id="KW-1133">Transmembrane helix</keyword>
<dbReference type="RefSeq" id="WP_093960662.1">
    <property type="nucleotide sequence ID" value="NZ_NEWD01000019.1"/>
</dbReference>
<evidence type="ECO:0000313" key="3">
    <source>
        <dbReference type="Proteomes" id="UP000215433"/>
    </source>
</evidence>
<gene>
    <name evidence="2" type="ORF">Tam10B_1516</name>
</gene>
<keyword evidence="1" id="KW-0812">Transmembrane</keyword>
<evidence type="ECO:0000313" key="2">
    <source>
        <dbReference type="EMBL" id="OXN00293.1"/>
    </source>
</evidence>
<comment type="caution">
    <text evidence="2">The sequence shown here is derived from an EMBL/GenBank/DDBJ whole genome shotgun (WGS) entry which is preliminary data.</text>
</comment>
<accession>A0A229VXE8</accession>
<dbReference type="EMBL" id="NEWD01000019">
    <property type="protein sequence ID" value="OXN00293.1"/>
    <property type="molecule type" value="Genomic_DNA"/>
</dbReference>
<dbReference type="AlphaFoldDB" id="A0A229VXE8"/>
<keyword evidence="1" id="KW-0472">Membrane</keyword>
<name>A0A229VXE8_9BIFI</name>
<feature type="transmembrane region" description="Helical" evidence="1">
    <location>
        <begin position="54"/>
        <end position="72"/>
    </location>
</feature>
<dbReference type="OrthoDB" id="2067810at2"/>
<reference evidence="2 3" key="1">
    <citation type="submission" date="2017-05" db="EMBL/GenBank/DDBJ databases">
        <title>Bifidobacterium vansinderenii sp. nov.</title>
        <authorList>
            <person name="Lugli G.A."/>
            <person name="Duranti S."/>
            <person name="Mangifesta M."/>
        </authorList>
    </citation>
    <scope>NUCLEOTIDE SEQUENCE [LARGE SCALE GENOMIC DNA]</scope>
    <source>
        <strain evidence="2 3">Tam10B</strain>
    </source>
</reference>
<feature type="transmembrane region" description="Helical" evidence="1">
    <location>
        <begin position="27"/>
        <end position="48"/>
    </location>
</feature>
<protein>
    <submittedName>
        <fullName evidence="2">PrgI family protein</fullName>
    </submittedName>
</protein>
<proteinExistence type="predicted"/>
<sequence>MALQMPVYREISAIESKVFLGLSWRQLLAACALAVVCGGSYLLLWIVAGLPSDLCMYLIFPPGIPIAMWGWWRPRGLMPERYARYLWRHYAHRNVYLLDGPSRRFVTPARPSLKE</sequence>
<dbReference type="InterPro" id="IPR024414">
    <property type="entry name" value="Uncharacterised_PrgI"/>
</dbReference>
<keyword evidence="3" id="KW-1185">Reference proteome</keyword>